<sequence length="528" mass="57386">MTAPETIGALPGTPEIPPVSAAMRETELKFALTAPAFNAAQQWEKFDPAVRRPRARRLMAVYFDTAAGDLARHKASLRVRTVNRRHVITFKWTGSFAGGWFERGEVEAASPTPELDIALLPPEIAQAIIRLTAGRKLEAVYSSDIKRVVRLLHDGTGTIEMAFDSGVISAGDKTCPVREVEMEFKSGDAGALYRLGLDFVAAFPARLESLSKAERGAALASGKAPEAVRAVAGLQGEPVLDGAIGALINACLGQFIANWPAFESGDAVKAVHQMRVAMRRLRSVLGLFQRAFPSAGFTVFREQARNIANAMGEARNWDVFAELLKTGPAAAFPGEAGFETLLAGVAQYRIAGHDAVRSLLGAAETLRFVLSLQGFAATHGWRNALAGEALPELSVPARDFADTSLARLHRRLLRDGKNITHLSAEQRHELRKDLKKLRYTVDLFGGLFDARKQIAAYGKSLSKLQDRLGVFNDLAVARELALRLDAGDDVAASRAAGIVIGWCARGAVEDDEGLRRMWKKVRRLKPFE</sequence>
<dbReference type="Gene3D" id="1.40.20.10">
    <property type="entry name" value="CHAD domain"/>
    <property type="match status" value="1"/>
</dbReference>
<gene>
    <name evidence="3" type="ORF">GCM10010909_10570</name>
</gene>
<dbReference type="SUPFAM" id="SSF55154">
    <property type="entry name" value="CYTH-like phosphatases"/>
    <property type="match status" value="1"/>
</dbReference>
<evidence type="ECO:0000313" key="4">
    <source>
        <dbReference type="Proteomes" id="UP001156641"/>
    </source>
</evidence>
<proteinExistence type="predicted"/>
<dbReference type="CDD" id="cd07756">
    <property type="entry name" value="CYTH-like_Pase_CHAD"/>
    <property type="match status" value="1"/>
</dbReference>
<dbReference type="Pfam" id="PF01928">
    <property type="entry name" value="CYTH"/>
    <property type="match status" value="1"/>
</dbReference>
<dbReference type="InterPro" id="IPR007899">
    <property type="entry name" value="CHAD_dom"/>
</dbReference>
<dbReference type="InterPro" id="IPR038186">
    <property type="entry name" value="CHAD_dom_sf"/>
</dbReference>
<dbReference type="InterPro" id="IPR039013">
    <property type="entry name" value="YgiF"/>
</dbReference>
<dbReference type="InterPro" id="IPR033469">
    <property type="entry name" value="CYTH-like_dom_sf"/>
</dbReference>
<protein>
    <submittedName>
        <fullName evidence="3">Inorganic triphosphatase</fullName>
    </submittedName>
</protein>
<dbReference type="Gene3D" id="2.40.320.10">
    <property type="entry name" value="Hypothetical Protein Pfu-838710-001"/>
    <property type="match status" value="1"/>
</dbReference>
<dbReference type="SMART" id="SM01118">
    <property type="entry name" value="CYTH"/>
    <property type="match status" value="1"/>
</dbReference>
<feature type="domain" description="CYTH" evidence="1">
    <location>
        <begin position="23"/>
        <end position="223"/>
    </location>
</feature>
<accession>A0ABQ6A3Y9</accession>
<name>A0ABQ6A3Y9_9PROT</name>
<dbReference type="SMART" id="SM00880">
    <property type="entry name" value="CHAD"/>
    <property type="match status" value="1"/>
</dbReference>
<comment type="caution">
    <text evidence="3">The sequence shown here is derived from an EMBL/GenBank/DDBJ whole genome shotgun (WGS) entry which is preliminary data.</text>
</comment>
<dbReference type="InterPro" id="IPR023577">
    <property type="entry name" value="CYTH_domain"/>
</dbReference>
<dbReference type="EMBL" id="BSOS01000017">
    <property type="protein sequence ID" value="GLR66377.1"/>
    <property type="molecule type" value="Genomic_DNA"/>
</dbReference>
<reference evidence="4" key="1">
    <citation type="journal article" date="2019" name="Int. J. Syst. Evol. Microbiol.">
        <title>The Global Catalogue of Microorganisms (GCM) 10K type strain sequencing project: providing services to taxonomists for standard genome sequencing and annotation.</title>
        <authorList>
            <consortium name="The Broad Institute Genomics Platform"/>
            <consortium name="The Broad Institute Genome Sequencing Center for Infectious Disease"/>
            <person name="Wu L."/>
            <person name="Ma J."/>
        </authorList>
    </citation>
    <scope>NUCLEOTIDE SEQUENCE [LARGE SCALE GENOMIC DNA]</scope>
    <source>
        <strain evidence="4">NBRC 112502</strain>
    </source>
</reference>
<evidence type="ECO:0000259" key="2">
    <source>
        <dbReference type="PROSITE" id="PS51708"/>
    </source>
</evidence>
<dbReference type="PROSITE" id="PS51707">
    <property type="entry name" value="CYTH"/>
    <property type="match status" value="1"/>
</dbReference>
<dbReference type="PANTHER" id="PTHR39569:SF1">
    <property type="entry name" value="INORGANIC TRIPHOSPHATASE"/>
    <property type="match status" value="1"/>
</dbReference>
<evidence type="ECO:0000259" key="1">
    <source>
        <dbReference type="PROSITE" id="PS51707"/>
    </source>
</evidence>
<keyword evidence="4" id="KW-1185">Reference proteome</keyword>
<dbReference type="PROSITE" id="PS51708">
    <property type="entry name" value="CHAD"/>
    <property type="match status" value="1"/>
</dbReference>
<organism evidence="3 4">
    <name type="scientific">Acidocella aquatica</name>
    <dbReference type="NCBI Taxonomy" id="1922313"/>
    <lineage>
        <taxon>Bacteria</taxon>
        <taxon>Pseudomonadati</taxon>
        <taxon>Pseudomonadota</taxon>
        <taxon>Alphaproteobacteria</taxon>
        <taxon>Acetobacterales</taxon>
        <taxon>Acidocellaceae</taxon>
        <taxon>Acidocella</taxon>
    </lineage>
</organism>
<dbReference type="RefSeq" id="WP_284257059.1">
    <property type="nucleotide sequence ID" value="NZ_BSOS01000017.1"/>
</dbReference>
<dbReference type="Proteomes" id="UP001156641">
    <property type="component" value="Unassembled WGS sequence"/>
</dbReference>
<feature type="domain" description="CHAD" evidence="2">
    <location>
        <begin position="237"/>
        <end position="523"/>
    </location>
</feature>
<evidence type="ECO:0000313" key="3">
    <source>
        <dbReference type="EMBL" id="GLR66377.1"/>
    </source>
</evidence>
<dbReference type="PANTHER" id="PTHR39569">
    <property type="entry name" value="INORGANIC TRIPHOSPHATASE"/>
    <property type="match status" value="1"/>
</dbReference>
<dbReference type="Pfam" id="PF05235">
    <property type="entry name" value="CHAD"/>
    <property type="match status" value="1"/>
</dbReference>